<dbReference type="Proteomes" id="UP000030816">
    <property type="component" value="Unassembled WGS sequence"/>
</dbReference>
<dbReference type="GeneID" id="63739836"/>
<protein>
    <submittedName>
        <fullName evidence="2">Uncharacterized protein</fullName>
    </submittedName>
</protein>
<name>A0A0B2WVA5_METAS</name>
<feature type="region of interest" description="Disordered" evidence="1">
    <location>
        <begin position="92"/>
        <end position="116"/>
    </location>
</feature>
<dbReference type="EMBL" id="AZHE01000013">
    <property type="protein sequence ID" value="KHN96825.1"/>
    <property type="molecule type" value="Genomic_DNA"/>
</dbReference>
<dbReference type="RefSeq" id="XP_040677891.1">
    <property type="nucleotide sequence ID" value="XM_040824179.1"/>
</dbReference>
<evidence type="ECO:0000256" key="1">
    <source>
        <dbReference type="SAM" id="MobiDB-lite"/>
    </source>
</evidence>
<accession>A0A0B2WVA5</accession>
<dbReference type="OrthoDB" id="10666127at2759"/>
<comment type="caution">
    <text evidence="2">The sequence shown here is derived from an EMBL/GenBank/DDBJ whole genome shotgun (WGS) entry which is preliminary data.</text>
</comment>
<evidence type="ECO:0000313" key="2">
    <source>
        <dbReference type="EMBL" id="KHN96825.1"/>
    </source>
</evidence>
<reference evidence="2 3" key="1">
    <citation type="journal article" date="2014" name="Proc. Natl. Acad. Sci. U.S.A.">
        <title>Trajectory and genomic determinants of fungal-pathogen speciation and host adaptation.</title>
        <authorList>
            <person name="Hu X."/>
            <person name="Xiao G."/>
            <person name="Zheng P."/>
            <person name="Shang Y."/>
            <person name="Su Y."/>
            <person name="Zhang X."/>
            <person name="Liu X."/>
            <person name="Zhan S."/>
            <person name="St Leger R.J."/>
            <person name="Wang C."/>
        </authorList>
    </citation>
    <scope>NUCLEOTIDE SEQUENCE [LARGE SCALE GENOMIC DNA]</scope>
    <source>
        <strain evidence="2 3">ARSEF 1941</strain>
    </source>
</reference>
<keyword evidence="3" id="KW-1185">Reference proteome</keyword>
<dbReference type="AlphaFoldDB" id="A0A0B2WVA5"/>
<dbReference type="HOGENOM" id="CLU_2097391_0_0_1"/>
<organism evidence="2 3">
    <name type="scientific">Metarhizium album (strain ARSEF 1941)</name>
    <dbReference type="NCBI Taxonomy" id="1081103"/>
    <lineage>
        <taxon>Eukaryota</taxon>
        <taxon>Fungi</taxon>
        <taxon>Dikarya</taxon>
        <taxon>Ascomycota</taxon>
        <taxon>Pezizomycotina</taxon>
        <taxon>Sordariomycetes</taxon>
        <taxon>Hypocreomycetidae</taxon>
        <taxon>Hypocreales</taxon>
        <taxon>Clavicipitaceae</taxon>
        <taxon>Metarhizium</taxon>
    </lineage>
</organism>
<proteinExistence type="predicted"/>
<gene>
    <name evidence="2" type="ORF">MAM_05381</name>
</gene>
<evidence type="ECO:0000313" key="3">
    <source>
        <dbReference type="Proteomes" id="UP000030816"/>
    </source>
</evidence>
<sequence length="116" mass="12750">MGIMWEPGRDLEGTDPDEYCDSRLLEACDIGRERLLRREGVDVEVANGGKEAWFAFAEGDEPCGWETGEDEAFVMVAVAVIPRRVAQGGQVTIAKNEGSRSPEDTTAETMVSRKVE</sequence>